<protein>
    <submittedName>
        <fullName evidence="3">GAF domain-containing protein</fullName>
    </submittedName>
</protein>
<comment type="caution">
    <text evidence="3">The sequence shown here is derived from an EMBL/GenBank/DDBJ whole genome shotgun (WGS) entry which is preliminary data.</text>
</comment>
<reference evidence="3 4" key="1">
    <citation type="journal article" date="2009" name="Int. J. Syst. Evol. Microbiol.">
        <title>Nocardioides caeni sp. nov., isolated from wastewater.</title>
        <authorList>
            <person name="Yoon J.H."/>
            <person name="Kang S.J."/>
            <person name="Park S."/>
            <person name="Kim W."/>
            <person name="Oh T.K."/>
        </authorList>
    </citation>
    <scope>NUCLEOTIDE SEQUENCE [LARGE SCALE GENOMIC DNA]</scope>
    <source>
        <strain evidence="3 4">DSM 23134</strain>
    </source>
</reference>
<feature type="region of interest" description="Disordered" evidence="1">
    <location>
        <begin position="386"/>
        <end position="407"/>
    </location>
</feature>
<feature type="domain" description="GAF" evidence="2">
    <location>
        <begin position="74"/>
        <end position="206"/>
    </location>
</feature>
<dbReference type="AlphaFoldDB" id="A0A4S8NEH7"/>
<evidence type="ECO:0000256" key="1">
    <source>
        <dbReference type="SAM" id="MobiDB-lite"/>
    </source>
</evidence>
<dbReference type="OrthoDB" id="3928741at2"/>
<gene>
    <name evidence="3" type="ORF">E9934_10485</name>
</gene>
<proteinExistence type="predicted"/>
<dbReference type="Gene3D" id="3.30.450.40">
    <property type="match status" value="1"/>
</dbReference>
<dbReference type="InterPro" id="IPR029016">
    <property type="entry name" value="GAF-like_dom_sf"/>
</dbReference>
<sequence>MATHDLALRARDLVRIHDAVLAGTAPPERPRAVVSRSWSRVIGMGVDPDGRNGRDPLLPGEVDERRRTSRLSLVIDEIRELLLSAADASNYLVVVTDADGIVLWRSGSPRVKRQADGLGFAEGALWTEGAVGTNAIGTALEEGAPVQLFSAEHFERAQVPWYCTASPIHDPVDGSLLGIVDVSGPALTLHPAIEALVTASVRLAEARLWRHHGERLEQLRRSAEPLLSGANGPLLVVDDHGWVAAHQGVAVRDRVEAPRADRALAVPGLGLCLPERLRGGWLIRPRTSAASLRATLDLSTSPATLEVRGGDAPWRVALSPRHAEILTALGAAGRGGLTASVLSHRLYGDGEHQVTVRAEISRMRRALGALLATSPYRLGEGVDLSVVGDPADPADPADPGDLSGRNR</sequence>
<dbReference type="InterPro" id="IPR003018">
    <property type="entry name" value="GAF"/>
</dbReference>
<dbReference type="RefSeq" id="WP_136562841.1">
    <property type="nucleotide sequence ID" value="NZ_BAABLS010000010.1"/>
</dbReference>
<dbReference type="Pfam" id="PF01590">
    <property type="entry name" value="GAF"/>
    <property type="match status" value="1"/>
</dbReference>
<evidence type="ECO:0000313" key="3">
    <source>
        <dbReference type="EMBL" id="THV13379.1"/>
    </source>
</evidence>
<dbReference type="Proteomes" id="UP000307087">
    <property type="component" value="Unassembled WGS sequence"/>
</dbReference>
<evidence type="ECO:0000259" key="2">
    <source>
        <dbReference type="Pfam" id="PF01590"/>
    </source>
</evidence>
<dbReference type="EMBL" id="STGW01000005">
    <property type="protein sequence ID" value="THV13379.1"/>
    <property type="molecule type" value="Genomic_DNA"/>
</dbReference>
<name>A0A4S8NEH7_9ACTN</name>
<keyword evidence="4" id="KW-1185">Reference proteome</keyword>
<accession>A0A4S8NEH7</accession>
<organism evidence="3 4">
    <name type="scientific">Nocardioides caeni</name>
    <dbReference type="NCBI Taxonomy" id="574700"/>
    <lineage>
        <taxon>Bacteria</taxon>
        <taxon>Bacillati</taxon>
        <taxon>Actinomycetota</taxon>
        <taxon>Actinomycetes</taxon>
        <taxon>Propionibacteriales</taxon>
        <taxon>Nocardioidaceae</taxon>
        <taxon>Nocardioides</taxon>
    </lineage>
</organism>
<evidence type="ECO:0000313" key="4">
    <source>
        <dbReference type="Proteomes" id="UP000307087"/>
    </source>
</evidence>